<keyword evidence="2" id="KW-1185">Reference proteome</keyword>
<gene>
    <name evidence="1" type="ORF">A9Y76_24305</name>
</gene>
<dbReference type="CDD" id="cd08351">
    <property type="entry name" value="ChaP_like"/>
    <property type="match status" value="1"/>
</dbReference>
<dbReference type="InterPro" id="IPR004360">
    <property type="entry name" value="Glyas_Fos-R_dOase_dom"/>
</dbReference>
<dbReference type="AlphaFoldDB" id="A0A192A552"/>
<dbReference type="InterPro" id="IPR037523">
    <property type="entry name" value="VOC_core"/>
</dbReference>
<dbReference type="InterPro" id="IPR029068">
    <property type="entry name" value="Glyas_Bleomycin-R_OHBP_Dase"/>
</dbReference>
<accession>A0A192A552</accession>
<dbReference type="SUPFAM" id="SSF54593">
    <property type="entry name" value="Glyoxalase/Bleomycin resistance protein/Dihydroxybiphenyl dioxygenase"/>
    <property type="match status" value="1"/>
</dbReference>
<dbReference type="EMBL" id="CP016023">
    <property type="protein sequence ID" value="ANJ75615.1"/>
    <property type="molecule type" value="Genomic_DNA"/>
</dbReference>
<dbReference type="PROSITE" id="PS51819">
    <property type="entry name" value="VOC"/>
    <property type="match status" value="1"/>
</dbReference>
<dbReference type="STRING" id="190721.ACS15_5285"/>
<organism evidence="1 2">
    <name type="scientific">Ralstonia insidiosa</name>
    <dbReference type="NCBI Taxonomy" id="190721"/>
    <lineage>
        <taxon>Bacteria</taxon>
        <taxon>Pseudomonadati</taxon>
        <taxon>Pseudomonadota</taxon>
        <taxon>Betaproteobacteria</taxon>
        <taxon>Burkholderiales</taxon>
        <taxon>Burkholderiaceae</taxon>
        <taxon>Ralstonia</taxon>
    </lineage>
</organism>
<evidence type="ECO:0000313" key="2">
    <source>
        <dbReference type="Proteomes" id="UP000078572"/>
    </source>
</evidence>
<dbReference type="Pfam" id="PF00903">
    <property type="entry name" value="Glyoxalase"/>
    <property type="match status" value="1"/>
</dbReference>
<dbReference type="Gene3D" id="3.10.180.10">
    <property type="entry name" value="2,3-Dihydroxybiphenyl 1,2-Dioxygenase, domain 1"/>
    <property type="match status" value="1"/>
</dbReference>
<name>A0A192A552_9RALS</name>
<proteinExistence type="predicted"/>
<dbReference type="RefSeq" id="WP_048934908.1">
    <property type="nucleotide sequence ID" value="NZ_CP016023.1"/>
</dbReference>
<protein>
    <submittedName>
        <fullName evidence="1">Bleomycin resistance protein</fullName>
    </submittedName>
</protein>
<dbReference type="OrthoDB" id="9812656at2"/>
<evidence type="ECO:0000313" key="1">
    <source>
        <dbReference type="EMBL" id="ANJ75615.1"/>
    </source>
</evidence>
<dbReference type="GeneID" id="61529167"/>
<reference evidence="2" key="1">
    <citation type="submission" date="2016-06" db="EMBL/GenBank/DDBJ databases">
        <authorList>
            <person name="Xu Y."/>
            <person name="Nagy A."/>
            <person name="Yan X."/>
            <person name="Kim S.W."/>
            <person name="Haley B."/>
            <person name="Liu N.T."/>
            <person name="Nou X."/>
        </authorList>
    </citation>
    <scope>NUCLEOTIDE SEQUENCE [LARGE SCALE GENOMIC DNA]</scope>
    <source>
        <strain evidence="2">ATCC 49129</strain>
    </source>
</reference>
<dbReference type="Proteomes" id="UP000078572">
    <property type="component" value="Chromosome 2"/>
</dbReference>
<sequence>MRVELNHTIVWCRDKQQSTRFLRDILDLPEPIPFGQMLVVPLSNGVSLDFFDSDAPIAAQHYAFLISDAEFDRAFARIQEKGLAYWADPAKKRLGETYAHNGGRGLYFDDPDGHFLEIMTRPYDLGS</sequence>